<dbReference type="AlphaFoldDB" id="A0A5B7K067"/>
<sequence length="85" mass="9516">MTKFSRHPSVFPGAAQGTPQEHKAWVWVGADHFGVYTLASGLGNNVMNAPRQGKQYLKLVLVMLWTRDMLGRQVKEGWKYLGVDG</sequence>
<gene>
    <name evidence="1" type="ORF">E2C01_093962</name>
</gene>
<dbReference type="EMBL" id="VSRR010114724">
    <property type="protein sequence ID" value="MPC98588.1"/>
    <property type="molecule type" value="Genomic_DNA"/>
</dbReference>
<organism evidence="1 2">
    <name type="scientific">Portunus trituberculatus</name>
    <name type="common">Swimming crab</name>
    <name type="synonym">Neptunus trituberculatus</name>
    <dbReference type="NCBI Taxonomy" id="210409"/>
    <lineage>
        <taxon>Eukaryota</taxon>
        <taxon>Metazoa</taxon>
        <taxon>Ecdysozoa</taxon>
        <taxon>Arthropoda</taxon>
        <taxon>Crustacea</taxon>
        <taxon>Multicrustacea</taxon>
        <taxon>Malacostraca</taxon>
        <taxon>Eumalacostraca</taxon>
        <taxon>Eucarida</taxon>
        <taxon>Decapoda</taxon>
        <taxon>Pleocyemata</taxon>
        <taxon>Brachyura</taxon>
        <taxon>Eubrachyura</taxon>
        <taxon>Portunoidea</taxon>
        <taxon>Portunidae</taxon>
        <taxon>Portuninae</taxon>
        <taxon>Portunus</taxon>
    </lineage>
</organism>
<evidence type="ECO:0000313" key="1">
    <source>
        <dbReference type="EMBL" id="MPC98588.1"/>
    </source>
</evidence>
<protein>
    <submittedName>
        <fullName evidence="1">Uncharacterized protein</fullName>
    </submittedName>
</protein>
<comment type="caution">
    <text evidence="1">The sequence shown here is derived from an EMBL/GenBank/DDBJ whole genome shotgun (WGS) entry which is preliminary data.</text>
</comment>
<keyword evidence="2" id="KW-1185">Reference proteome</keyword>
<accession>A0A5B7K067</accession>
<evidence type="ECO:0000313" key="2">
    <source>
        <dbReference type="Proteomes" id="UP000324222"/>
    </source>
</evidence>
<reference evidence="1 2" key="1">
    <citation type="submission" date="2019-05" db="EMBL/GenBank/DDBJ databases">
        <title>Another draft genome of Portunus trituberculatus and its Hox gene families provides insights of decapod evolution.</title>
        <authorList>
            <person name="Jeong J.-H."/>
            <person name="Song I."/>
            <person name="Kim S."/>
            <person name="Choi T."/>
            <person name="Kim D."/>
            <person name="Ryu S."/>
            <person name="Kim W."/>
        </authorList>
    </citation>
    <scope>NUCLEOTIDE SEQUENCE [LARGE SCALE GENOMIC DNA]</scope>
    <source>
        <tissue evidence="1">Muscle</tissue>
    </source>
</reference>
<name>A0A5B7K067_PORTR</name>
<proteinExistence type="predicted"/>
<dbReference type="Proteomes" id="UP000324222">
    <property type="component" value="Unassembled WGS sequence"/>
</dbReference>